<sequence>MNRLSLIITIIAFFAMFEVQAKKKEEYPRAEIKVGYTYHETFVRGSDGIIKRDIPFILLASKEHSKFYNVKTEFKDSLESTPQGRAISHQLLKDALKRYTETKDESAMNSLVYQTSLYIFRSAADNQMTVYDKAGSLEHGYYTEPLGDIVWEISDSTKTVLGYDCVMATANYHGRDWTAWFTPDIPLQEGPWKLTGLPGLILEASESTGQHSFVATGLEASYQEMVPIYPFRQYDKMSREEMLRQLANYRDHHNAIDGAATGIQFGTDHIRTGEEVNIDFLETDYHD</sequence>
<dbReference type="KEGG" id="ddb:E7747_09090"/>
<reference evidence="2" key="1">
    <citation type="submission" date="2019-02" db="EMBL/GenBank/DDBJ databases">
        <title>Isolation and identification of novel species under the genus Muribaculum.</title>
        <authorList>
            <person name="Miyake S."/>
            <person name="Ding Y."/>
            <person name="Low A."/>
            <person name="Soh M."/>
            <person name="Seedorf H."/>
        </authorList>
    </citation>
    <scope>NUCLEOTIDE SEQUENCE [LARGE SCALE GENOMIC DNA]</scope>
    <source>
        <strain evidence="2">H5</strain>
    </source>
</reference>
<accession>A0A4P7W4R9</accession>
<evidence type="ECO:0000313" key="1">
    <source>
        <dbReference type="EMBL" id="QCD42425.1"/>
    </source>
</evidence>
<gene>
    <name evidence="1" type="ORF">E7747_09090</name>
</gene>
<keyword evidence="2" id="KW-1185">Reference proteome</keyword>
<dbReference type="AlphaFoldDB" id="A0A4P7W4R9"/>
<dbReference type="NCBIfam" id="TIGR01200">
    <property type="entry name" value="GLPGLI"/>
    <property type="match status" value="1"/>
</dbReference>
<dbReference type="EMBL" id="CP039396">
    <property type="protein sequence ID" value="QCD42425.1"/>
    <property type="molecule type" value="Genomic_DNA"/>
</dbReference>
<dbReference type="InterPro" id="IPR005901">
    <property type="entry name" value="GLPGLI"/>
</dbReference>
<evidence type="ECO:0000313" key="2">
    <source>
        <dbReference type="Proteomes" id="UP000297149"/>
    </source>
</evidence>
<organism evidence="1 2">
    <name type="scientific">Duncaniella dubosii</name>
    <dbReference type="NCBI Taxonomy" id="2518971"/>
    <lineage>
        <taxon>Bacteria</taxon>
        <taxon>Pseudomonadati</taxon>
        <taxon>Bacteroidota</taxon>
        <taxon>Bacteroidia</taxon>
        <taxon>Bacteroidales</taxon>
        <taxon>Muribaculaceae</taxon>
        <taxon>Duncaniella</taxon>
    </lineage>
</organism>
<dbReference type="Proteomes" id="UP000297149">
    <property type="component" value="Chromosome"/>
</dbReference>
<proteinExistence type="predicted"/>
<dbReference type="RefSeq" id="WP_123398930.1">
    <property type="nucleotide sequence ID" value="NZ_CP039396.1"/>
</dbReference>
<protein>
    <submittedName>
        <fullName evidence="1">GLPGLI family protein</fullName>
    </submittedName>
</protein>
<name>A0A4P7W4R9_9BACT</name>
<dbReference type="Pfam" id="PF09697">
    <property type="entry name" value="Porph_ging"/>
    <property type="match status" value="1"/>
</dbReference>